<keyword evidence="3 6" id="KW-0489">Methyltransferase</keyword>
<keyword evidence="4 6" id="KW-0808">Transferase</keyword>
<evidence type="ECO:0000256" key="2">
    <source>
        <dbReference type="ARBA" id="ARBA00022552"/>
    </source>
</evidence>
<dbReference type="GO" id="GO:0070677">
    <property type="term" value="F:rRNA (cytosine-2'-O-)-methyltransferase activity"/>
    <property type="evidence" value="ECO:0007669"/>
    <property type="project" value="UniProtKB-UniRule"/>
</dbReference>
<dbReference type="InterPro" id="IPR014776">
    <property type="entry name" value="4pyrrole_Mease_sub2"/>
</dbReference>
<evidence type="ECO:0000256" key="5">
    <source>
        <dbReference type="ARBA" id="ARBA00022691"/>
    </source>
</evidence>
<dbReference type="CDD" id="cd11648">
    <property type="entry name" value="RsmI"/>
    <property type="match status" value="1"/>
</dbReference>
<dbReference type="FunFam" id="3.40.1010.10:FF:000007">
    <property type="entry name" value="Ribosomal RNA small subunit methyltransferase I"/>
    <property type="match status" value="1"/>
</dbReference>
<reference evidence="8 9" key="1">
    <citation type="submission" date="2016-11" db="EMBL/GenBank/DDBJ databases">
        <authorList>
            <person name="Jaros S."/>
            <person name="Januszkiewicz K."/>
            <person name="Wedrychowicz H."/>
        </authorList>
    </citation>
    <scope>NUCLEOTIDE SEQUENCE [LARGE SCALE GENOMIC DNA]</scope>
    <source>
        <strain evidence="8 9">Y1</strain>
    </source>
</reference>
<dbReference type="GO" id="GO:0005737">
    <property type="term" value="C:cytoplasm"/>
    <property type="evidence" value="ECO:0007669"/>
    <property type="project" value="UniProtKB-SubCell"/>
</dbReference>
<gene>
    <name evidence="6" type="primary">rsmI</name>
    <name evidence="8" type="ORF">SAMN04487860_103153</name>
</gene>
<dbReference type="EMBL" id="FRCT01000003">
    <property type="protein sequence ID" value="SHM33073.1"/>
    <property type="molecule type" value="Genomic_DNA"/>
</dbReference>
<dbReference type="InterPro" id="IPR000878">
    <property type="entry name" value="4pyrrol_Mease"/>
</dbReference>
<dbReference type="PANTHER" id="PTHR46111">
    <property type="entry name" value="RIBOSOMAL RNA SMALL SUBUNIT METHYLTRANSFERASE I"/>
    <property type="match status" value="1"/>
</dbReference>
<dbReference type="AlphaFoldDB" id="A0A1M7HXK3"/>
<evidence type="ECO:0000256" key="4">
    <source>
        <dbReference type="ARBA" id="ARBA00022679"/>
    </source>
</evidence>
<dbReference type="InterPro" id="IPR014777">
    <property type="entry name" value="4pyrrole_Mease_sub1"/>
</dbReference>
<keyword evidence="1 6" id="KW-0963">Cytoplasm</keyword>
<feature type="domain" description="Tetrapyrrole methylase" evidence="7">
    <location>
        <begin position="4"/>
        <end position="204"/>
    </location>
</feature>
<dbReference type="InterPro" id="IPR008189">
    <property type="entry name" value="rRNA_ssu_MeTfrase_I"/>
</dbReference>
<comment type="catalytic activity">
    <reaction evidence="6">
        <text>cytidine(1402) in 16S rRNA + S-adenosyl-L-methionine = 2'-O-methylcytidine(1402) in 16S rRNA + S-adenosyl-L-homocysteine + H(+)</text>
        <dbReference type="Rhea" id="RHEA:42924"/>
        <dbReference type="Rhea" id="RHEA-COMP:10285"/>
        <dbReference type="Rhea" id="RHEA-COMP:10286"/>
        <dbReference type="ChEBI" id="CHEBI:15378"/>
        <dbReference type="ChEBI" id="CHEBI:57856"/>
        <dbReference type="ChEBI" id="CHEBI:59789"/>
        <dbReference type="ChEBI" id="CHEBI:74495"/>
        <dbReference type="ChEBI" id="CHEBI:82748"/>
        <dbReference type="EC" id="2.1.1.198"/>
    </reaction>
</comment>
<keyword evidence="2 6" id="KW-0698">rRNA processing</keyword>
<dbReference type="InterPro" id="IPR035996">
    <property type="entry name" value="4pyrrol_Methylase_sf"/>
</dbReference>
<comment type="function">
    <text evidence="6">Catalyzes the 2'-O-methylation of the ribose of cytidine 1402 (C1402) in 16S rRNA.</text>
</comment>
<evidence type="ECO:0000256" key="6">
    <source>
        <dbReference type="HAMAP-Rule" id="MF_01877"/>
    </source>
</evidence>
<dbReference type="NCBIfam" id="TIGR00096">
    <property type="entry name" value="16S rRNA (cytidine(1402)-2'-O)-methyltransferase"/>
    <property type="match status" value="1"/>
</dbReference>
<dbReference type="Gene3D" id="3.30.950.10">
    <property type="entry name" value="Methyltransferase, Cobalt-precorrin-4 Transmethylase, Domain 2"/>
    <property type="match status" value="1"/>
</dbReference>
<dbReference type="Pfam" id="PF00590">
    <property type="entry name" value="TP_methylase"/>
    <property type="match status" value="1"/>
</dbReference>
<evidence type="ECO:0000256" key="3">
    <source>
        <dbReference type="ARBA" id="ARBA00022603"/>
    </source>
</evidence>
<dbReference type="OrthoDB" id="9809084at2"/>
<evidence type="ECO:0000259" key="7">
    <source>
        <dbReference type="Pfam" id="PF00590"/>
    </source>
</evidence>
<name>A0A1M7HXK3_RUMFL</name>
<dbReference type="HAMAP" id="MF_01877">
    <property type="entry name" value="16SrRNA_methyltr_I"/>
    <property type="match status" value="1"/>
</dbReference>
<dbReference type="Proteomes" id="UP000184394">
    <property type="component" value="Unassembled WGS sequence"/>
</dbReference>
<dbReference type="FunFam" id="3.30.950.10:FF:000002">
    <property type="entry name" value="Ribosomal RNA small subunit methyltransferase I"/>
    <property type="match status" value="1"/>
</dbReference>
<evidence type="ECO:0000313" key="9">
    <source>
        <dbReference type="Proteomes" id="UP000184394"/>
    </source>
</evidence>
<keyword evidence="5 6" id="KW-0949">S-adenosyl-L-methionine</keyword>
<proteinExistence type="inferred from homology"/>
<evidence type="ECO:0000313" key="8">
    <source>
        <dbReference type="EMBL" id="SHM33073.1"/>
    </source>
</evidence>
<dbReference type="EC" id="2.1.1.198" evidence="6"/>
<organism evidence="8 9">
    <name type="scientific">Ruminococcus flavefaciens</name>
    <dbReference type="NCBI Taxonomy" id="1265"/>
    <lineage>
        <taxon>Bacteria</taxon>
        <taxon>Bacillati</taxon>
        <taxon>Bacillota</taxon>
        <taxon>Clostridia</taxon>
        <taxon>Eubacteriales</taxon>
        <taxon>Oscillospiraceae</taxon>
        <taxon>Ruminococcus</taxon>
    </lineage>
</organism>
<evidence type="ECO:0000256" key="1">
    <source>
        <dbReference type="ARBA" id="ARBA00022490"/>
    </source>
</evidence>
<dbReference type="RefSeq" id="WP_072949298.1">
    <property type="nucleotide sequence ID" value="NZ_FRCT01000003.1"/>
</dbReference>
<dbReference type="SUPFAM" id="SSF53790">
    <property type="entry name" value="Tetrapyrrole methylase"/>
    <property type="match status" value="1"/>
</dbReference>
<protein>
    <recommendedName>
        <fullName evidence="6">Ribosomal RNA small subunit methyltransferase I</fullName>
        <ecNumber evidence="6">2.1.1.198</ecNumber>
    </recommendedName>
    <alternativeName>
        <fullName evidence="6">16S rRNA 2'-O-ribose C1402 methyltransferase</fullName>
    </alternativeName>
    <alternativeName>
        <fullName evidence="6">rRNA (cytidine-2'-O-)-methyltransferase RsmI</fullName>
    </alternativeName>
</protein>
<dbReference type="PIRSF" id="PIRSF005917">
    <property type="entry name" value="MTase_YraL"/>
    <property type="match status" value="1"/>
</dbReference>
<accession>A0A1M7HXK3</accession>
<sequence length="273" mass="30202">MSGTFYVIGTPIGNLEDITLRQLDTLEKVDFLCAEDTRVTLKLLNRFEIKKQLVSFHEHSSKADAQHIIDRLLAGESCGIVTDAGMPCISDPGEVLVKMCAESGIDIKVVPGPSAVVSAVAVSGLSTRRFTFEGFLPVPKKERAERLEKLRGETAVMVFYEAPHKLKTTLADLAGFFGGERRISLCRELTKIHEEVLRLTLSEAVSYYNENEPRGEYVLVLEGAKEDCGGELTIEEAMEQVKKLIDMGEKPTDACKAVAKETNFRKSELYALL</sequence>
<comment type="subcellular location">
    <subcellularLocation>
        <location evidence="6">Cytoplasm</location>
    </subcellularLocation>
</comment>
<comment type="similarity">
    <text evidence="6">Belongs to the methyltransferase superfamily. RsmI family.</text>
</comment>
<dbReference type="Gene3D" id="3.40.1010.10">
    <property type="entry name" value="Cobalt-precorrin-4 Transmethylase, Domain 1"/>
    <property type="match status" value="1"/>
</dbReference>
<dbReference type="PANTHER" id="PTHR46111:SF1">
    <property type="entry name" value="RIBOSOMAL RNA SMALL SUBUNIT METHYLTRANSFERASE I"/>
    <property type="match status" value="1"/>
</dbReference>